<proteinExistence type="predicted"/>
<dbReference type="Proteomes" id="UP001601627">
    <property type="component" value="Unassembled WGS sequence"/>
</dbReference>
<protein>
    <recommendedName>
        <fullName evidence="4">DUF2282 domain-containing protein</fullName>
    </recommendedName>
</protein>
<sequence length="91" mass="9322">MIKSKKFVATAVGILGGFALIGAGAVQAVGAEAAAQCASDGKGNTRCVQHEYQVTTDEYGKLRIDNESTQNCTGSHGMSCVSTLVVPGEKS</sequence>
<gene>
    <name evidence="2" type="ORF">ACFVZC_20170</name>
</gene>
<organism evidence="2 3">
    <name type="scientific">Streptomyces marokkonensis</name>
    <dbReference type="NCBI Taxonomy" id="324855"/>
    <lineage>
        <taxon>Bacteria</taxon>
        <taxon>Bacillati</taxon>
        <taxon>Actinomycetota</taxon>
        <taxon>Actinomycetes</taxon>
        <taxon>Kitasatosporales</taxon>
        <taxon>Streptomycetaceae</taxon>
        <taxon>Streptomyces</taxon>
    </lineage>
</organism>
<evidence type="ECO:0000256" key="1">
    <source>
        <dbReference type="SAM" id="SignalP"/>
    </source>
</evidence>
<evidence type="ECO:0000313" key="3">
    <source>
        <dbReference type="Proteomes" id="UP001601627"/>
    </source>
</evidence>
<name>A0ABW6Q913_9ACTN</name>
<evidence type="ECO:0008006" key="4">
    <source>
        <dbReference type="Google" id="ProtNLM"/>
    </source>
</evidence>
<feature type="chain" id="PRO_5046166357" description="DUF2282 domain-containing protein" evidence="1">
    <location>
        <begin position="29"/>
        <end position="91"/>
    </location>
</feature>
<keyword evidence="3" id="KW-1185">Reference proteome</keyword>
<dbReference type="EMBL" id="JBHVZQ010000017">
    <property type="protein sequence ID" value="MFF1275695.1"/>
    <property type="molecule type" value="Genomic_DNA"/>
</dbReference>
<dbReference type="RefSeq" id="WP_388236376.1">
    <property type="nucleotide sequence ID" value="NZ_JBHVZQ010000017.1"/>
</dbReference>
<comment type="caution">
    <text evidence="2">The sequence shown here is derived from an EMBL/GenBank/DDBJ whole genome shotgun (WGS) entry which is preliminary data.</text>
</comment>
<keyword evidence="1" id="KW-0732">Signal</keyword>
<accession>A0ABW6Q913</accession>
<reference evidence="2 3" key="1">
    <citation type="submission" date="2024-09" db="EMBL/GenBank/DDBJ databases">
        <title>The Natural Products Discovery Center: Release of the First 8490 Sequenced Strains for Exploring Actinobacteria Biosynthetic Diversity.</title>
        <authorList>
            <person name="Kalkreuter E."/>
            <person name="Kautsar S.A."/>
            <person name="Yang D."/>
            <person name="Bader C.D."/>
            <person name="Teijaro C.N."/>
            <person name="Fluegel L."/>
            <person name="Davis C.M."/>
            <person name="Simpson J.R."/>
            <person name="Lauterbach L."/>
            <person name="Steele A.D."/>
            <person name="Gui C."/>
            <person name="Meng S."/>
            <person name="Li G."/>
            <person name="Viehrig K."/>
            <person name="Ye F."/>
            <person name="Su P."/>
            <person name="Kiefer A.F."/>
            <person name="Nichols A."/>
            <person name="Cepeda A.J."/>
            <person name="Yan W."/>
            <person name="Fan B."/>
            <person name="Jiang Y."/>
            <person name="Adhikari A."/>
            <person name="Zheng C.-J."/>
            <person name="Schuster L."/>
            <person name="Cowan T.M."/>
            <person name="Smanski M.J."/>
            <person name="Chevrette M.G."/>
            <person name="De Carvalho L.P.S."/>
            <person name="Shen B."/>
        </authorList>
    </citation>
    <scope>NUCLEOTIDE SEQUENCE [LARGE SCALE GENOMIC DNA]</scope>
    <source>
        <strain evidence="2 3">NPDC058328</strain>
    </source>
</reference>
<evidence type="ECO:0000313" key="2">
    <source>
        <dbReference type="EMBL" id="MFF1275695.1"/>
    </source>
</evidence>
<feature type="signal peptide" evidence="1">
    <location>
        <begin position="1"/>
        <end position="28"/>
    </location>
</feature>